<dbReference type="InterPro" id="IPR050352">
    <property type="entry name" value="ABCG_transporters"/>
</dbReference>
<feature type="transmembrane region" description="Helical" evidence="7">
    <location>
        <begin position="463"/>
        <end position="485"/>
    </location>
</feature>
<sequence>LQAQLRLDRRTSNAERHNIVSELLVQVGLTGSASTLIGKPGQDKVLSGGEKKRLAFATELMTNPPLLFCDEPTTGLDSFSAQKLVEKMKEMTRGGRTIVCTIHQPSSEVFNMFNQLIILADGRIAFIGSTKLALEFFSKHGYECPETYSPADFFIRMLAITLDSEDECRRVVKRLCDEFAVSEAAREVELTVQLEARKGSACEVTTDKSKAPFWFDRFQWLTYRSFKQVLRDPSVQFLMILQKIALAVMVGLCFAGSVSETQTGIQSVQGALFMFVTENTFAPMYSTLAFFPLELPLFTREYRSGLYSTHLYYLSKMAAMLPGLTVEPLLFVLIAYWLTGLRNTLYAFLMTAMITTLTMNVSAACGCFFSNAFSSVATAMACLVPFDCVLMVTSGLFSKLSTLPYYISWTQNLSWLMYSNEAMSIVQWVDVRNITCELQNPDLPCLKNGSEVLDKYNFRTEHLWRNIVAMTTLYFIFHLLGYLCLRSRARNS</sequence>
<dbReference type="PANTHER" id="PTHR48041">
    <property type="entry name" value="ABC TRANSPORTER G FAMILY MEMBER 28"/>
    <property type="match status" value="1"/>
</dbReference>
<feature type="transmembrane region" description="Helical" evidence="7">
    <location>
        <begin position="319"/>
        <end position="339"/>
    </location>
</feature>
<accession>A0A2J7R206</accession>
<dbReference type="PANTHER" id="PTHR48041:SF139">
    <property type="entry name" value="PROTEIN SCARLET"/>
    <property type="match status" value="1"/>
</dbReference>
<dbReference type="SUPFAM" id="SSF52540">
    <property type="entry name" value="P-loop containing nucleoside triphosphate hydrolases"/>
    <property type="match status" value="1"/>
</dbReference>
<evidence type="ECO:0000256" key="6">
    <source>
        <dbReference type="ARBA" id="ARBA00023136"/>
    </source>
</evidence>
<feature type="transmembrane region" description="Helical" evidence="7">
    <location>
        <begin position="345"/>
        <end position="369"/>
    </location>
</feature>
<feature type="transmembrane region" description="Helical" evidence="7">
    <location>
        <begin position="237"/>
        <end position="259"/>
    </location>
</feature>
<protein>
    <submittedName>
        <fullName evidence="11">Protein scarlet</fullName>
    </submittedName>
</protein>
<evidence type="ECO:0000259" key="9">
    <source>
        <dbReference type="Pfam" id="PF01061"/>
    </source>
</evidence>
<dbReference type="InterPro" id="IPR027417">
    <property type="entry name" value="P-loop_NTPase"/>
</dbReference>
<evidence type="ECO:0000256" key="5">
    <source>
        <dbReference type="ARBA" id="ARBA00022989"/>
    </source>
</evidence>
<dbReference type="InterPro" id="IPR013525">
    <property type="entry name" value="ABC2_TM"/>
</dbReference>
<feature type="transmembrane region" description="Helical" evidence="7">
    <location>
        <begin position="376"/>
        <end position="397"/>
    </location>
</feature>
<comment type="similarity">
    <text evidence="2">Belongs to the ABC transporter superfamily. ABCG family. Eye pigment precursor importer (TC 3.A.1.204) subfamily.</text>
</comment>
<evidence type="ECO:0000256" key="3">
    <source>
        <dbReference type="ARBA" id="ARBA00022448"/>
    </source>
</evidence>
<dbReference type="GO" id="GO:0140359">
    <property type="term" value="F:ABC-type transporter activity"/>
    <property type="evidence" value="ECO:0007669"/>
    <property type="project" value="InterPro"/>
</dbReference>
<dbReference type="OrthoDB" id="66620at2759"/>
<comment type="subcellular location">
    <subcellularLocation>
        <location evidence="1">Membrane</location>
        <topology evidence="1">Multi-pass membrane protein</topology>
    </subcellularLocation>
</comment>
<dbReference type="GO" id="GO:0016887">
    <property type="term" value="F:ATP hydrolysis activity"/>
    <property type="evidence" value="ECO:0007669"/>
    <property type="project" value="InterPro"/>
</dbReference>
<dbReference type="GO" id="GO:0005886">
    <property type="term" value="C:plasma membrane"/>
    <property type="evidence" value="ECO:0007669"/>
    <property type="project" value="TreeGrafter"/>
</dbReference>
<dbReference type="AlphaFoldDB" id="A0A2J7R206"/>
<feature type="domain" description="ABC transporter" evidence="8">
    <location>
        <begin position="15"/>
        <end position="74"/>
    </location>
</feature>
<comment type="caution">
    <text evidence="11">The sequence shown here is derived from an EMBL/GenBank/DDBJ whole genome shotgun (WGS) entry which is preliminary data.</text>
</comment>
<feature type="domain" description="ABC-2 type transporter transmembrane" evidence="9">
    <location>
        <begin position="218"/>
        <end position="427"/>
    </location>
</feature>
<dbReference type="InterPro" id="IPR043926">
    <property type="entry name" value="ABCG_dom"/>
</dbReference>
<reference evidence="11 12" key="1">
    <citation type="submission" date="2017-12" db="EMBL/GenBank/DDBJ databases">
        <title>Hemimetabolous genomes reveal molecular basis of termite eusociality.</title>
        <authorList>
            <person name="Harrison M.C."/>
            <person name="Jongepier E."/>
            <person name="Robertson H.M."/>
            <person name="Arning N."/>
            <person name="Bitard-Feildel T."/>
            <person name="Chao H."/>
            <person name="Childers C.P."/>
            <person name="Dinh H."/>
            <person name="Doddapaneni H."/>
            <person name="Dugan S."/>
            <person name="Gowin J."/>
            <person name="Greiner C."/>
            <person name="Han Y."/>
            <person name="Hu H."/>
            <person name="Hughes D.S.T."/>
            <person name="Huylmans A.-K."/>
            <person name="Kemena C."/>
            <person name="Kremer L.P.M."/>
            <person name="Lee S.L."/>
            <person name="Lopez-Ezquerra A."/>
            <person name="Mallet L."/>
            <person name="Monroy-Kuhn J.M."/>
            <person name="Moser A."/>
            <person name="Murali S.C."/>
            <person name="Muzny D.M."/>
            <person name="Otani S."/>
            <person name="Piulachs M.-D."/>
            <person name="Poelchau M."/>
            <person name="Qu J."/>
            <person name="Schaub F."/>
            <person name="Wada-Katsumata A."/>
            <person name="Worley K.C."/>
            <person name="Xie Q."/>
            <person name="Ylla G."/>
            <person name="Poulsen M."/>
            <person name="Gibbs R.A."/>
            <person name="Schal C."/>
            <person name="Richards S."/>
            <person name="Belles X."/>
            <person name="Korb J."/>
            <person name="Bornberg-Bauer E."/>
        </authorList>
    </citation>
    <scope>NUCLEOTIDE SEQUENCE [LARGE SCALE GENOMIC DNA]</scope>
    <source>
        <tissue evidence="11">Whole body</tissue>
    </source>
</reference>
<dbReference type="STRING" id="105785.A0A2J7R206"/>
<proteinExistence type="inferred from homology"/>
<evidence type="ECO:0000313" key="12">
    <source>
        <dbReference type="Proteomes" id="UP000235965"/>
    </source>
</evidence>
<evidence type="ECO:0000256" key="7">
    <source>
        <dbReference type="SAM" id="Phobius"/>
    </source>
</evidence>
<evidence type="ECO:0000259" key="10">
    <source>
        <dbReference type="Pfam" id="PF19055"/>
    </source>
</evidence>
<dbReference type="InterPro" id="IPR003439">
    <property type="entry name" value="ABC_transporter-like_ATP-bd"/>
</dbReference>
<evidence type="ECO:0000259" key="8">
    <source>
        <dbReference type="Pfam" id="PF00005"/>
    </source>
</evidence>
<keyword evidence="5 7" id="KW-1133">Transmembrane helix</keyword>
<evidence type="ECO:0000256" key="1">
    <source>
        <dbReference type="ARBA" id="ARBA00004141"/>
    </source>
</evidence>
<dbReference type="EMBL" id="NEVH01008201">
    <property type="protein sequence ID" value="PNF34870.1"/>
    <property type="molecule type" value="Genomic_DNA"/>
</dbReference>
<feature type="domain" description="ABC transporter family G" evidence="10">
    <location>
        <begin position="103"/>
        <end position="167"/>
    </location>
</feature>
<dbReference type="Pfam" id="PF19055">
    <property type="entry name" value="ABC2_membrane_7"/>
    <property type="match status" value="1"/>
</dbReference>
<evidence type="ECO:0000256" key="4">
    <source>
        <dbReference type="ARBA" id="ARBA00022692"/>
    </source>
</evidence>
<name>A0A2J7R206_9NEOP</name>
<dbReference type="Pfam" id="PF00005">
    <property type="entry name" value="ABC_tran"/>
    <property type="match status" value="1"/>
</dbReference>
<keyword evidence="4 7" id="KW-0812">Transmembrane</keyword>
<evidence type="ECO:0000313" key="11">
    <source>
        <dbReference type="EMBL" id="PNF34870.1"/>
    </source>
</evidence>
<dbReference type="InParanoid" id="A0A2J7R206"/>
<dbReference type="Gene3D" id="3.40.50.300">
    <property type="entry name" value="P-loop containing nucleotide triphosphate hydrolases"/>
    <property type="match status" value="1"/>
</dbReference>
<keyword evidence="3" id="KW-0813">Transport</keyword>
<evidence type="ECO:0000256" key="2">
    <source>
        <dbReference type="ARBA" id="ARBA00005814"/>
    </source>
</evidence>
<keyword evidence="6 7" id="KW-0472">Membrane</keyword>
<dbReference type="GO" id="GO:0005524">
    <property type="term" value="F:ATP binding"/>
    <property type="evidence" value="ECO:0007669"/>
    <property type="project" value="InterPro"/>
</dbReference>
<feature type="non-terminal residue" evidence="11">
    <location>
        <position position="1"/>
    </location>
</feature>
<feature type="transmembrane region" description="Helical" evidence="7">
    <location>
        <begin position="279"/>
        <end position="298"/>
    </location>
</feature>
<gene>
    <name evidence="11" type="primary">st</name>
    <name evidence="11" type="ORF">B7P43_G03115</name>
</gene>
<dbReference type="Pfam" id="PF01061">
    <property type="entry name" value="ABC2_membrane"/>
    <property type="match status" value="1"/>
</dbReference>
<keyword evidence="12" id="KW-1185">Reference proteome</keyword>
<organism evidence="11 12">
    <name type="scientific">Cryptotermes secundus</name>
    <dbReference type="NCBI Taxonomy" id="105785"/>
    <lineage>
        <taxon>Eukaryota</taxon>
        <taxon>Metazoa</taxon>
        <taxon>Ecdysozoa</taxon>
        <taxon>Arthropoda</taxon>
        <taxon>Hexapoda</taxon>
        <taxon>Insecta</taxon>
        <taxon>Pterygota</taxon>
        <taxon>Neoptera</taxon>
        <taxon>Polyneoptera</taxon>
        <taxon>Dictyoptera</taxon>
        <taxon>Blattodea</taxon>
        <taxon>Blattoidea</taxon>
        <taxon>Termitoidae</taxon>
        <taxon>Kalotermitidae</taxon>
        <taxon>Cryptotermitinae</taxon>
        <taxon>Cryptotermes</taxon>
    </lineage>
</organism>
<dbReference type="GO" id="GO:0030659">
    <property type="term" value="C:cytoplasmic vesicle membrane"/>
    <property type="evidence" value="ECO:0007669"/>
    <property type="project" value="TreeGrafter"/>
</dbReference>
<dbReference type="Proteomes" id="UP000235965">
    <property type="component" value="Unassembled WGS sequence"/>
</dbReference>